<evidence type="ECO:0000256" key="1">
    <source>
        <dbReference type="SAM" id="Phobius"/>
    </source>
</evidence>
<keyword evidence="1" id="KW-0472">Membrane</keyword>
<dbReference type="EMBL" id="JBHLTC010000006">
    <property type="protein sequence ID" value="MFC0623563.1"/>
    <property type="molecule type" value="Genomic_DNA"/>
</dbReference>
<accession>A0ABV6QFZ8</accession>
<keyword evidence="3" id="KW-1185">Reference proteome</keyword>
<reference evidence="2 3" key="1">
    <citation type="submission" date="2024-09" db="EMBL/GenBank/DDBJ databases">
        <authorList>
            <person name="Sun Q."/>
            <person name="Mori K."/>
        </authorList>
    </citation>
    <scope>NUCLEOTIDE SEQUENCE [LARGE SCALE GENOMIC DNA]</scope>
    <source>
        <strain evidence="2 3">CGMCC 1.15906</strain>
    </source>
</reference>
<sequence>MSKYEDPTETLLERSLHNQAVNAPGDDFLLDRVQHRVKARRNTRAVLAGAIACGATIAAVAAFIPSLNDPATPAANGTPLVASEGIPDWRWESYGGIEVQVPATWGYGPGVDYPACLIKSKQQPHVARPGIVPAIACPGPVDLRYRADSLTFGAFGRKAGLQPIDNGWAEESRVVAGTTVTVFSTDAALRERILASAQPIEGTDQQGCAVDHPLTKNPALRPSATGGLASIGAAESISVCRYAVRRDSPIKHPLLASSKLGAEQAAAAVASIVAAPAGTGPDTPGSCMYKYGEEAVVLTVRGDAGTQQVYVRYAGCEHNGFDDGATRWKLTKENVPLVLAMPNRPSSATSAVGELLWPR</sequence>
<evidence type="ECO:0000313" key="3">
    <source>
        <dbReference type="Proteomes" id="UP001589890"/>
    </source>
</evidence>
<name>A0ABV6QFZ8_9ACTN</name>
<keyword evidence="1" id="KW-0812">Transmembrane</keyword>
<gene>
    <name evidence="2" type="ORF">ACFFGN_05775</name>
</gene>
<comment type="caution">
    <text evidence="2">The sequence shown here is derived from an EMBL/GenBank/DDBJ whole genome shotgun (WGS) entry which is preliminary data.</text>
</comment>
<dbReference type="RefSeq" id="WP_380044269.1">
    <property type="nucleotide sequence ID" value="NZ_JBHLTC010000006.1"/>
</dbReference>
<evidence type="ECO:0000313" key="2">
    <source>
        <dbReference type="EMBL" id="MFC0623563.1"/>
    </source>
</evidence>
<feature type="transmembrane region" description="Helical" evidence="1">
    <location>
        <begin position="45"/>
        <end position="64"/>
    </location>
</feature>
<dbReference type="Proteomes" id="UP001589890">
    <property type="component" value="Unassembled WGS sequence"/>
</dbReference>
<protein>
    <submittedName>
        <fullName evidence="2">Uncharacterized protein</fullName>
    </submittedName>
</protein>
<keyword evidence="1" id="KW-1133">Transmembrane helix</keyword>
<organism evidence="2 3">
    <name type="scientific">Kribbella deserti</name>
    <dbReference type="NCBI Taxonomy" id="1926257"/>
    <lineage>
        <taxon>Bacteria</taxon>
        <taxon>Bacillati</taxon>
        <taxon>Actinomycetota</taxon>
        <taxon>Actinomycetes</taxon>
        <taxon>Propionibacteriales</taxon>
        <taxon>Kribbellaceae</taxon>
        <taxon>Kribbella</taxon>
    </lineage>
</organism>
<proteinExistence type="predicted"/>